<evidence type="ECO:0000313" key="1">
    <source>
        <dbReference type="EMBL" id="MBC2004399.1"/>
    </source>
</evidence>
<protein>
    <submittedName>
        <fullName evidence="1">Helix-turn-helix transcriptional regulator</fullName>
    </submittedName>
</protein>
<proteinExistence type="predicted"/>
<dbReference type="InterPro" id="IPR001387">
    <property type="entry name" value="Cro/C1-type_HTH"/>
</dbReference>
<dbReference type="SMART" id="SM00530">
    <property type="entry name" value="HTH_XRE"/>
    <property type="match status" value="1"/>
</dbReference>
<name>A0A841W8F0_9LIST</name>
<reference evidence="1 2" key="1">
    <citation type="submission" date="2020-03" db="EMBL/GenBank/DDBJ databases">
        <title>Soil Listeria distribution.</title>
        <authorList>
            <person name="Liao J."/>
            <person name="Wiedmann M."/>
        </authorList>
    </citation>
    <scope>NUCLEOTIDE SEQUENCE [LARGE SCALE GENOMIC DNA]</scope>
    <source>
        <strain evidence="1 2">FSL L7-0435</strain>
    </source>
</reference>
<dbReference type="PROSITE" id="PS50943">
    <property type="entry name" value="HTH_CROC1"/>
    <property type="match status" value="1"/>
</dbReference>
<evidence type="ECO:0000313" key="2">
    <source>
        <dbReference type="Proteomes" id="UP000546806"/>
    </source>
</evidence>
<dbReference type="PANTHER" id="PTHR37038">
    <property type="entry name" value="TRANSCRIPTIONAL REGULATOR-RELATED"/>
    <property type="match status" value="1"/>
</dbReference>
<organism evidence="1 2">
    <name type="scientific">Listeria booriae</name>
    <dbReference type="NCBI Taxonomy" id="1552123"/>
    <lineage>
        <taxon>Bacteria</taxon>
        <taxon>Bacillati</taxon>
        <taxon>Bacillota</taxon>
        <taxon>Bacilli</taxon>
        <taxon>Bacillales</taxon>
        <taxon>Listeriaceae</taxon>
        <taxon>Listeria</taxon>
    </lineage>
</organism>
<dbReference type="PANTHER" id="PTHR37038:SF13">
    <property type="entry name" value="HTH CRO_C1-TYPE DOMAIN-CONTAINING PROTEIN"/>
    <property type="match status" value="1"/>
</dbReference>
<dbReference type="Proteomes" id="UP000546806">
    <property type="component" value="Unassembled WGS sequence"/>
</dbReference>
<dbReference type="InterPro" id="IPR011990">
    <property type="entry name" value="TPR-like_helical_dom_sf"/>
</dbReference>
<dbReference type="GO" id="GO:0003677">
    <property type="term" value="F:DNA binding"/>
    <property type="evidence" value="ECO:0007669"/>
    <property type="project" value="InterPro"/>
</dbReference>
<comment type="caution">
    <text evidence="1">The sequence shown here is derived from an EMBL/GenBank/DDBJ whole genome shotgun (WGS) entry which is preliminary data.</text>
</comment>
<accession>A0A841W8F0</accession>
<dbReference type="Pfam" id="PF01381">
    <property type="entry name" value="HTH_3"/>
    <property type="match status" value="1"/>
</dbReference>
<dbReference type="SUPFAM" id="SSF47413">
    <property type="entry name" value="lambda repressor-like DNA-binding domains"/>
    <property type="match status" value="1"/>
</dbReference>
<dbReference type="EMBL" id="JAARWW010000005">
    <property type="protein sequence ID" value="MBC2004399.1"/>
    <property type="molecule type" value="Genomic_DNA"/>
</dbReference>
<dbReference type="AlphaFoldDB" id="A0A841W8F0"/>
<gene>
    <name evidence="1" type="ORF">HCA78_11515</name>
</gene>
<dbReference type="InterPro" id="IPR010982">
    <property type="entry name" value="Lambda_DNA-bd_dom_sf"/>
</dbReference>
<dbReference type="Gene3D" id="1.25.40.10">
    <property type="entry name" value="Tetratricopeptide repeat domain"/>
    <property type="match status" value="1"/>
</dbReference>
<dbReference type="InterPro" id="IPR053163">
    <property type="entry name" value="HTH-type_regulator_Rgg"/>
</dbReference>
<sequence>MKTIGATIKEVRKMKNMKQEEFTLSQAAISSIESSGRNITMDKLNSILDDFNLSLREFEFIRNDYRLSESDEIFFDFTSHKNSIEIAKNQEMIDRLGAYIKKYPSNFIPYCICVVSDVYSKISLHGTYDIESPESVYIWKKLEKRKQWTYQEVFIMSKLFFVFPLEEGLEIVERIEREMKKYLNFHKDIHFDLTFYANTGKFYTHKNKLELAKSFFIRALPLCKKYIKVHIENDVYAHLAIIDYLEGNLDAEAEVLDCVNRFHAMRLPALADDLESDWNTFFKERVLN</sequence>
<dbReference type="RefSeq" id="WP_185355946.1">
    <property type="nucleotide sequence ID" value="NZ_JAARON010000002.1"/>
</dbReference>
<dbReference type="CDD" id="cd00093">
    <property type="entry name" value="HTH_XRE"/>
    <property type="match status" value="1"/>
</dbReference>